<evidence type="ECO:0000256" key="6">
    <source>
        <dbReference type="ARBA" id="ARBA00022729"/>
    </source>
</evidence>
<dbReference type="InterPro" id="IPR018391">
    <property type="entry name" value="PQQ_b-propeller_rpt"/>
</dbReference>
<dbReference type="SUPFAM" id="SSF50998">
    <property type="entry name" value="Quinoprotein alcohol dehydrogenase-like"/>
    <property type="match status" value="2"/>
</dbReference>
<feature type="domain" description="CID" evidence="15">
    <location>
        <begin position="187"/>
        <end position="330"/>
    </location>
</feature>
<protein>
    <recommendedName>
        <fullName evidence="4">ER membrane protein complex subunit 1</fullName>
    </recommendedName>
</protein>
<dbReference type="InterPro" id="IPR035967">
    <property type="entry name" value="SWAP/Surp_sf"/>
</dbReference>
<evidence type="ECO:0000259" key="13">
    <source>
        <dbReference type="PROSITE" id="PS50128"/>
    </source>
</evidence>
<dbReference type="Pfam" id="PF01585">
    <property type="entry name" value="G-patch"/>
    <property type="match status" value="1"/>
</dbReference>
<dbReference type="InterPro" id="IPR015943">
    <property type="entry name" value="WD40/YVTN_repeat-like_dom_sf"/>
</dbReference>
<dbReference type="SMART" id="SM00648">
    <property type="entry name" value="SWAP"/>
    <property type="match status" value="1"/>
</dbReference>
<keyword evidence="11" id="KW-0175">Coiled coil</keyword>
<evidence type="ECO:0000256" key="7">
    <source>
        <dbReference type="ARBA" id="ARBA00022824"/>
    </source>
</evidence>
<evidence type="ECO:0000256" key="9">
    <source>
        <dbReference type="ARBA" id="ARBA00023136"/>
    </source>
</evidence>
<dbReference type="Pfam" id="PF13360">
    <property type="entry name" value="PQQ_2"/>
    <property type="match status" value="1"/>
</dbReference>
<evidence type="ECO:0000259" key="15">
    <source>
        <dbReference type="PROSITE" id="PS51391"/>
    </source>
</evidence>
<dbReference type="InterPro" id="IPR002372">
    <property type="entry name" value="PQQ_rpt_dom"/>
</dbReference>
<dbReference type="SMART" id="SM00564">
    <property type="entry name" value="PQQ"/>
    <property type="match status" value="3"/>
</dbReference>
<dbReference type="SUPFAM" id="SSF109905">
    <property type="entry name" value="Surp module (SWAP domain)"/>
    <property type="match status" value="1"/>
</dbReference>
<feature type="compositionally biased region" description="Polar residues" evidence="12">
    <location>
        <begin position="1620"/>
        <end position="1632"/>
    </location>
</feature>
<dbReference type="GO" id="GO:0034975">
    <property type="term" value="P:protein folding in endoplasmic reticulum"/>
    <property type="evidence" value="ECO:0007669"/>
    <property type="project" value="TreeGrafter"/>
</dbReference>
<dbReference type="GO" id="GO:0006396">
    <property type="term" value="P:RNA processing"/>
    <property type="evidence" value="ECO:0007669"/>
    <property type="project" value="InterPro"/>
</dbReference>
<dbReference type="PROSITE" id="PS51391">
    <property type="entry name" value="CID"/>
    <property type="match status" value="1"/>
</dbReference>
<dbReference type="Gene3D" id="1.25.40.90">
    <property type="match status" value="1"/>
</dbReference>
<dbReference type="Pfam" id="PF01805">
    <property type="entry name" value="Surp"/>
    <property type="match status" value="1"/>
</dbReference>
<keyword evidence="5" id="KW-0812">Transmembrane</keyword>
<dbReference type="InterPro" id="IPR056721">
    <property type="entry name" value="DUF7819"/>
</dbReference>
<comment type="subunit">
    <text evidence="3">Component of the ER membrane protein complex (EMC).</text>
</comment>
<organism evidence="16 17">
    <name type="scientific">Caenorhabditis bovis</name>
    <dbReference type="NCBI Taxonomy" id="2654633"/>
    <lineage>
        <taxon>Eukaryota</taxon>
        <taxon>Metazoa</taxon>
        <taxon>Ecdysozoa</taxon>
        <taxon>Nematoda</taxon>
        <taxon>Chromadorea</taxon>
        <taxon>Rhabditida</taxon>
        <taxon>Rhabditina</taxon>
        <taxon>Rhabditomorpha</taxon>
        <taxon>Rhabditoidea</taxon>
        <taxon>Rhabditidae</taxon>
        <taxon>Peloderinae</taxon>
        <taxon>Caenorhabditis</taxon>
    </lineage>
</organism>
<dbReference type="GO" id="GO:0072546">
    <property type="term" value="C:EMC complex"/>
    <property type="evidence" value="ECO:0007669"/>
    <property type="project" value="InterPro"/>
</dbReference>
<dbReference type="Pfam" id="PF25127">
    <property type="entry name" value="DUF7819"/>
    <property type="match status" value="1"/>
</dbReference>
<accession>A0A8S1FCS0</accession>
<keyword evidence="17" id="KW-1185">Reference proteome</keyword>
<dbReference type="Pfam" id="PF04818">
    <property type="entry name" value="CID"/>
    <property type="match status" value="1"/>
</dbReference>
<dbReference type="InterPro" id="IPR011678">
    <property type="entry name" value="EMC1_C"/>
</dbReference>
<evidence type="ECO:0000256" key="2">
    <source>
        <dbReference type="ARBA" id="ARBA00007904"/>
    </source>
</evidence>
<evidence type="ECO:0000256" key="1">
    <source>
        <dbReference type="ARBA" id="ARBA00004115"/>
    </source>
</evidence>
<dbReference type="PANTHER" id="PTHR21573:SF0">
    <property type="entry name" value="ER MEMBRANE PROTEIN COMPLEX SUBUNIT 1"/>
    <property type="match status" value="1"/>
</dbReference>
<dbReference type="InterPro" id="IPR058545">
    <property type="entry name" value="Beta-prop_EMC1_1st"/>
</dbReference>
<dbReference type="PROSITE" id="PS50128">
    <property type="entry name" value="SURP"/>
    <property type="match status" value="1"/>
</dbReference>
<dbReference type="PANTHER" id="PTHR21573">
    <property type="entry name" value="ER MEMBRANE PROTEIN COMPLEX SUBUNIT 1"/>
    <property type="match status" value="1"/>
</dbReference>
<dbReference type="Pfam" id="PF07774">
    <property type="entry name" value="EMC1_C"/>
    <property type="match status" value="1"/>
</dbReference>
<feature type="region of interest" description="Disordered" evidence="12">
    <location>
        <begin position="591"/>
        <end position="625"/>
    </location>
</feature>
<evidence type="ECO:0000256" key="10">
    <source>
        <dbReference type="ARBA" id="ARBA00023180"/>
    </source>
</evidence>
<feature type="compositionally biased region" description="Polar residues" evidence="12">
    <location>
        <begin position="605"/>
        <end position="625"/>
    </location>
</feature>
<dbReference type="GO" id="GO:0003723">
    <property type="term" value="F:RNA binding"/>
    <property type="evidence" value="ECO:0007669"/>
    <property type="project" value="InterPro"/>
</dbReference>
<evidence type="ECO:0000259" key="14">
    <source>
        <dbReference type="PROSITE" id="PS50174"/>
    </source>
</evidence>
<keyword evidence="8" id="KW-1133">Transmembrane helix</keyword>
<comment type="subcellular location">
    <subcellularLocation>
        <location evidence="1">Endoplasmic reticulum membrane</location>
        <topology evidence="1">Single-pass type I membrane protein</topology>
    </subcellularLocation>
</comment>
<evidence type="ECO:0000256" key="4">
    <source>
        <dbReference type="ARBA" id="ARBA00020824"/>
    </source>
</evidence>
<feature type="compositionally biased region" description="Basic and acidic residues" evidence="12">
    <location>
        <begin position="401"/>
        <end position="414"/>
    </location>
</feature>
<evidence type="ECO:0000256" key="12">
    <source>
        <dbReference type="SAM" id="MobiDB-lite"/>
    </source>
</evidence>
<feature type="region of interest" description="Disordered" evidence="12">
    <location>
        <begin position="1691"/>
        <end position="1711"/>
    </location>
</feature>
<feature type="coiled-coil region" evidence="11">
    <location>
        <begin position="133"/>
        <end position="160"/>
    </location>
</feature>
<dbReference type="InterPro" id="IPR006569">
    <property type="entry name" value="CID_dom"/>
</dbReference>
<dbReference type="Gene3D" id="1.10.10.790">
    <property type="entry name" value="Surp module"/>
    <property type="match status" value="1"/>
</dbReference>
<evidence type="ECO:0000313" key="16">
    <source>
        <dbReference type="EMBL" id="CAB3411059.1"/>
    </source>
</evidence>
<dbReference type="InterPro" id="IPR008942">
    <property type="entry name" value="ENTH_VHS"/>
</dbReference>
<comment type="caution">
    <text evidence="16">The sequence shown here is derived from an EMBL/GenBank/DDBJ whole genome shotgun (WGS) entry which is preliminary data.</text>
</comment>
<dbReference type="Gene3D" id="2.130.10.10">
    <property type="entry name" value="YVTN repeat-like/Quinoprotein amine dehydrogenase"/>
    <property type="match status" value="2"/>
</dbReference>
<dbReference type="InterPro" id="IPR000061">
    <property type="entry name" value="Surp"/>
</dbReference>
<evidence type="ECO:0000256" key="5">
    <source>
        <dbReference type="ARBA" id="ARBA00022692"/>
    </source>
</evidence>
<feature type="domain" description="SURP motif" evidence="13">
    <location>
        <begin position="43"/>
        <end position="87"/>
    </location>
</feature>
<feature type="region of interest" description="Disordered" evidence="12">
    <location>
        <begin position="1615"/>
        <end position="1678"/>
    </location>
</feature>
<comment type="similarity">
    <text evidence="2">Belongs to the EMC1 family.</text>
</comment>
<dbReference type="OrthoDB" id="28092at2759"/>
<dbReference type="SMART" id="SM00443">
    <property type="entry name" value="G_patch"/>
    <property type="match status" value="1"/>
</dbReference>
<keyword evidence="7" id="KW-0256">Endoplasmic reticulum</keyword>
<feature type="domain" description="G-patch" evidence="14">
    <location>
        <begin position="622"/>
        <end position="671"/>
    </location>
</feature>
<evidence type="ECO:0000256" key="8">
    <source>
        <dbReference type="ARBA" id="ARBA00022989"/>
    </source>
</evidence>
<sequence>MNPESWRNSQNPESWRGHPPPDGTWRGPNDGPKPPTDHELRTSIEKTAQSCARNGPQFENMMRETQRNNPKFAFLFGGPGADYYQYQLNMAICQIQAQVPPPSFTTPPPPTLVPPGPSNLRKNLPSLMDTPEITKLKAEIEEFRAKIADSENNLKAHKESLEGIIMNHLKSSIRTAEQQKIAQLLHAQNLDTSEFSAQIENMNNSKCSKDTITQAKKWIFEHCCTDQLREIILMYLLDRVKDVNASEFLRLHVLYLINDWAFHCQRKHEDNQMKMLTRYVPKLYAYCMEYATSAELREKLEGKLAGEWEGRGYFNDSVFKQIRNPSSIVKQDQDAEICSYKTTAESIRSSLMATYEGYEQQHNSFSQHCQAKIDELNRQINEHRHGPSPHSDAFFQSSRRSRFDQTPQERKINDSRMPTTSTGGWTEVSEEMTSKFGADGDDIDGMPFDENALKPNKSYLALPAGIMVPLVNITDFTYEPIDPEKLEMPPMIPPSQRLLAAREAFYKGLNLDTIVKNEEPFDDWGIANYPSEFLEKKRELKKKVLERLKSLEDVIKNRPNSDERRILEAEEKRKYNEMIDGIKQKVEDYYAEQPTEPEETKKARSSATPSLGFRSSSTPLSNDNKGAQLMAKMGWNGKGLGVNESGIVDPINGGEIRVKVDQFRGLGSSLDPYEQFRRQRSDQAGKFDWRKQFIGCPKDAYFERGTSGTDKVIFTTEEDILAGVSLNTGEIAWRRVFEKKPTINSNSMSSTSNEKIIYTMSNGGQIVRSWRKSNGVLRWQMPLGSFDAKIADIVWFEKFVAATTEHKIAIFNESEKNEQKKLILEHVLPFKTNFAKFVKSADGRLLHVSAVADSSTFHIRHIDVNEKTVTLLKSIDMPQVNVEKCSRTGDLITCYHSDSLMIVNPANSKAIQKSTGVAIRDVQGHLPIIVVRGSASINIFSLKTGNLESVGEISGIFNVMNSVSDANYLVAASKSKLIFISLTDGKLVYEIPLGEDAHRVAPRTVFASSVGKSSNEFEVVLVGDDCRIEMLVTNGKKKHAVGEWTRDESLIRVSSVEMVDLPLSESQQLIEDEFEGDNQMALTAFLRRIMVQFGQVRRWAIRTIEQVFSLGSVLSTRANGLSDLINAVRSNSPSTTSSEGPFERDYFNLRKLIVLTTLDGVVFGIDSANGNILWRMHLGDAFAPLRSSLGELHVPLFVQRTTAHYQLDGQAAVVFKNAATSNGIIVAFNPMNGKIVERKELAYAIKKVSLLPFVDSSHIHSVLTISNQNQISYYPEVSREILNKALPLHILDATNDGRSFVGYQVDFEKRALVQKWSGNLGLSPNDQIVTIKGKPFNQRVHSQGRVLVDRDVQFKYINPNLAAIAALDPTTQILTIILVDVVTGQIVHSANANKATGPIRMVHSEHWIAFSHWSEKHRRTELGIIELYEASNQQSMKEAFDSKLPTKKPPVVIANSYIYSQEIDAMSVSETEQGLTTKSILIALPSGSIHEVSRKLLDATRPLELTAAMREEMMIGYVPELAIATEEMINYNQTVHRVRAIKTAPSGLESTSLVLAYGTDIFFTRLTPSGTFDILKDDFDHLLISTVLAALIIGSYISKRLARSHALTAQWATVDEKPDQSQAELSHSATEGEQQKPDGATVSERKATSEKESKTDREAAPKMADGANKPKNSEEEILLKEQAEFEQKLRDEREAAKALNPQLNIHVPDVS</sequence>
<dbReference type="InterPro" id="IPR000467">
    <property type="entry name" value="G_patch_dom"/>
</dbReference>
<dbReference type="Proteomes" id="UP000494206">
    <property type="component" value="Unassembled WGS sequence"/>
</dbReference>
<proteinExistence type="inferred from homology"/>
<evidence type="ECO:0000256" key="11">
    <source>
        <dbReference type="SAM" id="Coils"/>
    </source>
</evidence>
<reference evidence="16 17" key="1">
    <citation type="submission" date="2020-04" db="EMBL/GenBank/DDBJ databases">
        <authorList>
            <person name="Laetsch R D."/>
            <person name="Stevens L."/>
            <person name="Kumar S."/>
            <person name="Blaxter L. M."/>
        </authorList>
    </citation>
    <scope>NUCLEOTIDE SEQUENCE [LARGE SCALE GENOMIC DNA]</scope>
</reference>
<keyword evidence="9" id="KW-0472">Membrane</keyword>
<evidence type="ECO:0000256" key="3">
    <source>
        <dbReference type="ARBA" id="ARBA00011276"/>
    </source>
</evidence>
<name>A0A8S1FCS0_9PELO</name>
<feature type="region of interest" description="Disordered" evidence="12">
    <location>
        <begin position="381"/>
        <end position="426"/>
    </location>
</feature>
<dbReference type="Pfam" id="PF25293">
    <property type="entry name" value="Beta-prop_EMC1_N"/>
    <property type="match status" value="1"/>
</dbReference>
<dbReference type="InterPro" id="IPR026895">
    <property type="entry name" value="EMC1"/>
</dbReference>
<dbReference type="PROSITE" id="PS50174">
    <property type="entry name" value="G_PATCH"/>
    <property type="match status" value="1"/>
</dbReference>
<evidence type="ECO:0000313" key="17">
    <source>
        <dbReference type="Proteomes" id="UP000494206"/>
    </source>
</evidence>
<feature type="compositionally biased region" description="Basic and acidic residues" evidence="12">
    <location>
        <begin position="1643"/>
        <end position="1660"/>
    </location>
</feature>
<feature type="compositionally biased region" description="Polar residues" evidence="12">
    <location>
        <begin position="1"/>
        <end position="13"/>
    </location>
</feature>
<keyword evidence="6" id="KW-0732">Signal</keyword>
<gene>
    <name evidence="16" type="ORF">CBOVIS_LOCUS12494</name>
</gene>
<dbReference type="EMBL" id="CADEPM010000012">
    <property type="protein sequence ID" value="CAB3411059.1"/>
    <property type="molecule type" value="Genomic_DNA"/>
</dbReference>
<feature type="region of interest" description="Disordered" evidence="12">
    <location>
        <begin position="1"/>
        <end position="40"/>
    </location>
</feature>
<dbReference type="InterPro" id="IPR011047">
    <property type="entry name" value="Quinoprotein_ADH-like_sf"/>
</dbReference>
<keyword evidence="10" id="KW-0325">Glycoprotein</keyword>